<reference evidence="9 10" key="1">
    <citation type="submission" date="2021-03" db="EMBL/GenBank/DDBJ databases">
        <title>Sneathiella sp. CAU 1612 isolated from Kang Won-do.</title>
        <authorList>
            <person name="Kim W."/>
        </authorList>
    </citation>
    <scope>NUCLEOTIDE SEQUENCE [LARGE SCALE GENOMIC DNA]</scope>
    <source>
        <strain evidence="9 10">CAU 1612</strain>
    </source>
</reference>
<comment type="caution">
    <text evidence="9">The sequence shown here is derived from an EMBL/GenBank/DDBJ whole genome shotgun (WGS) entry which is preliminary data.</text>
</comment>
<gene>
    <name evidence="9" type="ORF">J0X12_00815</name>
</gene>
<evidence type="ECO:0000256" key="8">
    <source>
        <dbReference type="SAM" id="SignalP"/>
    </source>
</evidence>
<organism evidence="9 10">
    <name type="scientific">Sneathiella sedimenti</name>
    <dbReference type="NCBI Taxonomy" id="2816034"/>
    <lineage>
        <taxon>Bacteria</taxon>
        <taxon>Pseudomonadati</taxon>
        <taxon>Pseudomonadota</taxon>
        <taxon>Alphaproteobacteria</taxon>
        <taxon>Sneathiellales</taxon>
        <taxon>Sneathiellaceae</taxon>
        <taxon>Sneathiella</taxon>
    </lineage>
</organism>
<dbReference type="InterPro" id="IPR051906">
    <property type="entry name" value="TolC-like"/>
</dbReference>
<sequence>MVNLLPALSAILLGGCVVTTMTAWAAEDPLLTLEDALLIAKTQNYQLKNAGLQINVVEEQKKAVQAKQFPQLSAQVNGLQNFVDNEYTFEQGSLGTVGGSPVPSSNVSIDTTNGFTTHYSLTATQPLVGLYGIGLNVDKLKTQQEIARQQSRQTEQSITLQVKQLYYQILSGESAIEATRSSVQFNEELVKILKDNVAQKTELEYQLLNGEAQLASARHQLVSQQNDLLTSKQQLNTMLGRDISTPFRVTPVDANPSLSYNVDQAEDQAIAQRPETREARLQVEAAETEVEIQKSGYLPEVNLVASYGRTENTTLLPDESLYVGLLAKWDFFTWGANQSNVAGSRFALQQALNSLRDNEDQIRAQVNASIRNLDVARALVPVTEVAKRAAEEKLRVSFNQYKAKTILLSDLLDAQSQLEQANDDFHQALLGVWNASAELKQALGEE</sequence>
<evidence type="ECO:0000256" key="1">
    <source>
        <dbReference type="ARBA" id="ARBA00004442"/>
    </source>
</evidence>
<keyword evidence="4" id="KW-1134">Transmembrane beta strand</keyword>
<keyword evidence="3" id="KW-0813">Transport</keyword>
<evidence type="ECO:0000256" key="6">
    <source>
        <dbReference type="ARBA" id="ARBA00023136"/>
    </source>
</evidence>
<evidence type="ECO:0000313" key="9">
    <source>
        <dbReference type="EMBL" id="MBO0332134.1"/>
    </source>
</evidence>
<proteinExistence type="inferred from homology"/>
<protein>
    <submittedName>
        <fullName evidence="9">TolC family protein</fullName>
    </submittedName>
</protein>
<name>A0ABS3F0V2_9PROT</name>
<evidence type="ECO:0000313" key="10">
    <source>
        <dbReference type="Proteomes" id="UP000664761"/>
    </source>
</evidence>
<keyword evidence="6" id="KW-0472">Membrane</keyword>
<keyword evidence="10" id="KW-1185">Reference proteome</keyword>
<keyword evidence="7" id="KW-0998">Cell outer membrane</keyword>
<comment type="similarity">
    <text evidence="2">Belongs to the outer membrane factor (OMF) (TC 1.B.17) family.</text>
</comment>
<dbReference type="RefSeq" id="WP_207040987.1">
    <property type="nucleotide sequence ID" value="NZ_JAFLNC010000001.1"/>
</dbReference>
<dbReference type="Proteomes" id="UP000664761">
    <property type="component" value="Unassembled WGS sequence"/>
</dbReference>
<comment type="subcellular location">
    <subcellularLocation>
        <location evidence="1">Cell outer membrane</location>
    </subcellularLocation>
</comment>
<evidence type="ECO:0000256" key="3">
    <source>
        <dbReference type="ARBA" id="ARBA00022448"/>
    </source>
</evidence>
<feature type="chain" id="PRO_5045166806" evidence="8">
    <location>
        <begin position="26"/>
        <end position="446"/>
    </location>
</feature>
<accession>A0ABS3F0V2</accession>
<keyword evidence="5" id="KW-0812">Transmembrane</keyword>
<evidence type="ECO:0000256" key="5">
    <source>
        <dbReference type="ARBA" id="ARBA00022692"/>
    </source>
</evidence>
<dbReference type="Pfam" id="PF02321">
    <property type="entry name" value="OEP"/>
    <property type="match status" value="2"/>
</dbReference>
<evidence type="ECO:0000256" key="4">
    <source>
        <dbReference type="ARBA" id="ARBA00022452"/>
    </source>
</evidence>
<dbReference type="PANTHER" id="PTHR30026:SF20">
    <property type="entry name" value="OUTER MEMBRANE PROTEIN TOLC"/>
    <property type="match status" value="1"/>
</dbReference>
<dbReference type="InterPro" id="IPR003423">
    <property type="entry name" value="OMP_efflux"/>
</dbReference>
<dbReference type="PANTHER" id="PTHR30026">
    <property type="entry name" value="OUTER MEMBRANE PROTEIN TOLC"/>
    <property type="match status" value="1"/>
</dbReference>
<dbReference type="EMBL" id="JAFLNC010000001">
    <property type="protein sequence ID" value="MBO0332134.1"/>
    <property type="molecule type" value="Genomic_DNA"/>
</dbReference>
<dbReference type="SUPFAM" id="SSF56954">
    <property type="entry name" value="Outer membrane efflux proteins (OEP)"/>
    <property type="match status" value="1"/>
</dbReference>
<feature type="signal peptide" evidence="8">
    <location>
        <begin position="1"/>
        <end position="25"/>
    </location>
</feature>
<evidence type="ECO:0000256" key="2">
    <source>
        <dbReference type="ARBA" id="ARBA00007613"/>
    </source>
</evidence>
<dbReference type="Gene3D" id="1.20.1600.10">
    <property type="entry name" value="Outer membrane efflux proteins (OEP)"/>
    <property type="match status" value="1"/>
</dbReference>
<evidence type="ECO:0000256" key="7">
    <source>
        <dbReference type="ARBA" id="ARBA00023237"/>
    </source>
</evidence>
<keyword evidence="8" id="KW-0732">Signal</keyword>